<organism evidence="5 6">
    <name type="scientific">Pomacea canaliculata</name>
    <name type="common">Golden apple snail</name>
    <dbReference type="NCBI Taxonomy" id="400727"/>
    <lineage>
        <taxon>Eukaryota</taxon>
        <taxon>Metazoa</taxon>
        <taxon>Spiralia</taxon>
        <taxon>Lophotrochozoa</taxon>
        <taxon>Mollusca</taxon>
        <taxon>Gastropoda</taxon>
        <taxon>Caenogastropoda</taxon>
        <taxon>Architaenioglossa</taxon>
        <taxon>Ampullarioidea</taxon>
        <taxon>Ampullariidae</taxon>
        <taxon>Pomacea</taxon>
    </lineage>
</organism>
<dbReference type="GO" id="GO:0004862">
    <property type="term" value="F:cAMP-dependent protein kinase inhibitor activity"/>
    <property type="evidence" value="ECO:0007669"/>
    <property type="project" value="TreeGrafter"/>
</dbReference>
<evidence type="ECO:0000313" key="5">
    <source>
        <dbReference type="EMBL" id="PVD18367.1"/>
    </source>
</evidence>
<keyword evidence="3" id="KW-0114">cAMP</keyword>
<name>A0A2T7NB21_POMCA</name>
<keyword evidence="2" id="KW-0116">cAMP-binding</keyword>
<comment type="caution">
    <text evidence="5">The sequence shown here is derived from an EMBL/GenBank/DDBJ whole genome shotgun (WGS) entry which is preliminary data.</text>
</comment>
<dbReference type="InterPro" id="IPR050503">
    <property type="entry name" value="cAMP-dep_PK_reg_su-like"/>
</dbReference>
<dbReference type="InterPro" id="IPR018488">
    <property type="entry name" value="cNMP-bd_CS"/>
</dbReference>
<dbReference type="SUPFAM" id="SSF51206">
    <property type="entry name" value="cAMP-binding domain-like"/>
    <property type="match status" value="2"/>
</dbReference>
<evidence type="ECO:0000256" key="3">
    <source>
        <dbReference type="ARBA" id="ARBA00023149"/>
    </source>
</evidence>
<dbReference type="Gene3D" id="2.60.120.10">
    <property type="entry name" value="Jelly Rolls"/>
    <property type="match status" value="2"/>
</dbReference>
<dbReference type="CDD" id="cd00038">
    <property type="entry name" value="CAP_ED"/>
    <property type="match status" value="1"/>
</dbReference>
<keyword evidence="6" id="KW-1185">Reference proteome</keyword>
<dbReference type="PROSITE" id="PS50042">
    <property type="entry name" value="CNMP_BINDING_3"/>
    <property type="match status" value="2"/>
</dbReference>
<dbReference type="PANTHER" id="PTHR11635">
    <property type="entry name" value="CAMP-DEPENDENT PROTEIN KINASE REGULATORY CHAIN"/>
    <property type="match status" value="1"/>
</dbReference>
<dbReference type="GO" id="GO:0005952">
    <property type="term" value="C:cAMP-dependent protein kinase complex"/>
    <property type="evidence" value="ECO:0007669"/>
    <property type="project" value="InterPro"/>
</dbReference>
<evidence type="ECO:0000259" key="4">
    <source>
        <dbReference type="PROSITE" id="PS50042"/>
    </source>
</evidence>
<evidence type="ECO:0000256" key="1">
    <source>
        <dbReference type="ARBA" id="ARBA00005753"/>
    </source>
</evidence>
<dbReference type="Proteomes" id="UP000245119">
    <property type="component" value="Linkage Group LG14"/>
</dbReference>
<dbReference type="PROSITE" id="PS00889">
    <property type="entry name" value="CNMP_BINDING_2"/>
    <property type="match status" value="1"/>
</dbReference>
<dbReference type="InterPro" id="IPR018490">
    <property type="entry name" value="cNMP-bd_dom_sf"/>
</dbReference>
<dbReference type="GO" id="GO:0030552">
    <property type="term" value="F:cAMP binding"/>
    <property type="evidence" value="ECO:0007669"/>
    <property type="project" value="UniProtKB-KW"/>
</dbReference>
<evidence type="ECO:0000313" key="6">
    <source>
        <dbReference type="Proteomes" id="UP000245119"/>
    </source>
</evidence>
<dbReference type="InterPro" id="IPR014710">
    <property type="entry name" value="RmlC-like_jellyroll"/>
</dbReference>
<gene>
    <name evidence="5" type="ORF">C0Q70_20916</name>
</gene>
<dbReference type="GO" id="GO:0034236">
    <property type="term" value="F:protein kinase A catalytic subunit binding"/>
    <property type="evidence" value="ECO:0007669"/>
    <property type="project" value="TreeGrafter"/>
</dbReference>
<dbReference type="OrthoDB" id="6051053at2759"/>
<dbReference type="InterPro" id="IPR000595">
    <property type="entry name" value="cNMP-bd_dom"/>
</dbReference>
<comment type="similarity">
    <text evidence="1">Belongs to the cAMP-dependent kinase regulatory chain family.</text>
</comment>
<dbReference type="PANTHER" id="PTHR11635:SF152">
    <property type="entry name" value="CAMP-DEPENDENT PROTEIN KINASE TYPE I REGULATORY SUBUNIT-RELATED"/>
    <property type="match status" value="1"/>
</dbReference>
<evidence type="ECO:0000256" key="2">
    <source>
        <dbReference type="ARBA" id="ARBA00022566"/>
    </source>
</evidence>
<feature type="domain" description="Cyclic nucleotide-binding" evidence="4">
    <location>
        <begin position="1"/>
        <end position="116"/>
    </location>
</feature>
<dbReference type="STRING" id="400727.A0A2T7NB21"/>
<reference evidence="5 6" key="1">
    <citation type="submission" date="2018-04" db="EMBL/GenBank/DDBJ databases">
        <title>The genome of golden apple snail Pomacea canaliculata provides insight into stress tolerance and invasive adaptation.</title>
        <authorList>
            <person name="Liu C."/>
            <person name="Liu B."/>
            <person name="Ren Y."/>
            <person name="Zhang Y."/>
            <person name="Wang H."/>
            <person name="Li S."/>
            <person name="Jiang F."/>
            <person name="Yin L."/>
            <person name="Zhang G."/>
            <person name="Qian W."/>
            <person name="Fan W."/>
        </authorList>
    </citation>
    <scope>NUCLEOTIDE SEQUENCE [LARGE SCALE GENOMIC DNA]</scope>
    <source>
        <strain evidence="5">SZHN2017</strain>
        <tissue evidence="5">Muscle</tissue>
    </source>
</reference>
<accession>A0A2T7NB21</accession>
<protein>
    <recommendedName>
        <fullName evidence="4">Cyclic nucleotide-binding domain-containing protein</fullName>
    </recommendedName>
</protein>
<proteinExistence type="inferred from homology"/>
<dbReference type="GO" id="GO:0005829">
    <property type="term" value="C:cytosol"/>
    <property type="evidence" value="ECO:0007669"/>
    <property type="project" value="TreeGrafter"/>
</dbReference>
<feature type="domain" description="Cyclic nucleotide-binding" evidence="4">
    <location>
        <begin position="119"/>
        <end position="263"/>
    </location>
</feature>
<keyword evidence="2" id="KW-0547">Nucleotide-binding</keyword>
<dbReference type="AlphaFoldDB" id="A0A2T7NB21"/>
<dbReference type="EMBL" id="PZQS01000014">
    <property type="protein sequence ID" value="PVD18367.1"/>
    <property type="molecule type" value="Genomic_DNA"/>
</dbReference>
<sequence length="438" mass="49406">MYVALQGRVSIYVIGKDAAKDGSRENEAINAEVLDFLNEVCSKKKLDRSALGVLVYSGENATFGEVALVEVDSVRTATVVADNHIDLLTIDRDLFNRCLRGVVAEDMQAKSSFVDRNPAFRAWPPRQRKQLVISLTTEKVSYGARVIRQGQAATHAYFISSGEVEINLEPRQYKSQFPRVWTEMESLIPDLRSSKRALNLTPHEDRIQRLAVHRPQQICILGENEHLGALEMILGLDHYIESACTKSACVLLKLGRPQFDRLMKRKFALPTIENLKENLASRLCLYIYQCPPNDAAFLKYLNMKLADASLMATLRKSKQVFDTNGVFQGAIVDKERSEARTELMKRLHMSADRAASLPPEDMSEVVVANMDKRLKLWSEKSNLNGGKLVRLQTAHVGSFVCLFVYSYHTYTYSFSTPSRLSSFINIVTSARNTFLLID</sequence>